<feature type="compositionally biased region" description="Low complexity" evidence="1">
    <location>
        <begin position="412"/>
        <end position="422"/>
    </location>
</feature>
<reference evidence="3 4" key="1">
    <citation type="journal article" date="2011" name="Stand. Genomic Sci.">
        <title>Complete genome sequence of Haliscomenobacter hydrossis type strain (O).</title>
        <authorList>
            <consortium name="US DOE Joint Genome Institute (JGI-PGF)"/>
            <person name="Daligault H."/>
            <person name="Lapidus A."/>
            <person name="Zeytun A."/>
            <person name="Nolan M."/>
            <person name="Lucas S."/>
            <person name="Del Rio T.G."/>
            <person name="Tice H."/>
            <person name="Cheng J.F."/>
            <person name="Tapia R."/>
            <person name="Han C."/>
            <person name="Goodwin L."/>
            <person name="Pitluck S."/>
            <person name="Liolios K."/>
            <person name="Pagani I."/>
            <person name="Ivanova N."/>
            <person name="Huntemann M."/>
            <person name="Mavromatis K."/>
            <person name="Mikhailova N."/>
            <person name="Pati A."/>
            <person name="Chen A."/>
            <person name="Palaniappan K."/>
            <person name="Land M."/>
            <person name="Hauser L."/>
            <person name="Brambilla E.M."/>
            <person name="Rohde M."/>
            <person name="Verbarg S."/>
            <person name="Goker M."/>
            <person name="Bristow J."/>
            <person name="Eisen J.A."/>
            <person name="Markowitz V."/>
            <person name="Hugenholtz P."/>
            <person name="Kyrpides N.C."/>
            <person name="Klenk H.P."/>
            <person name="Woyke T."/>
        </authorList>
    </citation>
    <scope>NUCLEOTIDE SEQUENCE [LARGE SCALE GENOMIC DNA]</scope>
    <source>
        <strain evidence="4">ATCC 27775 / DSM 1100 / LMG 10767 / O</strain>
    </source>
</reference>
<dbReference type="RefSeq" id="WP_013763265.1">
    <property type="nucleotide sequence ID" value="NC_015510.1"/>
</dbReference>
<keyword evidence="4" id="KW-1185">Reference proteome</keyword>
<evidence type="ECO:0000256" key="1">
    <source>
        <dbReference type="SAM" id="MobiDB-lite"/>
    </source>
</evidence>
<feature type="region of interest" description="Disordered" evidence="1">
    <location>
        <begin position="394"/>
        <end position="456"/>
    </location>
</feature>
<keyword evidence="2" id="KW-0472">Membrane</keyword>
<feature type="transmembrane region" description="Helical" evidence="2">
    <location>
        <begin position="283"/>
        <end position="301"/>
    </location>
</feature>
<feature type="transmembrane region" description="Helical" evidence="2">
    <location>
        <begin position="53"/>
        <end position="78"/>
    </location>
</feature>
<accession>F4L3U7</accession>
<dbReference type="Proteomes" id="UP000008461">
    <property type="component" value="Chromosome"/>
</dbReference>
<proteinExistence type="predicted"/>
<evidence type="ECO:0000313" key="3">
    <source>
        <dbReference type="EMBL" id="AEE48701.1"/>
    </source>
</evidence>
<feature type="transmembrane region" description="Helical" evidence="2">
    <location>
        <begin position="99"/>
        <end position="121"/>
    </location>
</feature>
<dbReference type="STRING" id="760192.Halhy_0794"/>
<dbReference type="AlphaFoldDB" id="F4L3U7"/>
<keyword evidence="2" id="KW-0812">Transmembrane</keyword>
<name>F4L3U7_HALH1</name>
<keyword evidence="2" id="KW-1133">Transmembrane helix</keyword>
<evidence type="ECO:0000313" key="4">
    <source>
        <dbReference type="Proteomes" id="UP000008461"/>
    </source>
</evidence>
<protein>
    <submittedName>
        <fullName evidence="3">Uncharacterized protein</fullName>
    </submittedName>
</protein>
<feature type="transmembrane region" description="Helical" evidence="2">
    <location>
        <begin position="26"/>
        <end position="47"/>
    </location>
</feature>
<sequence length="456" mass="49121">MKSFLTLPKDSDFFNRYARLIPALKVSGYLAQIVSALTELGVLFTAIHTSLVFFVPGLAWGGAVVGALIGVAIIETGLRVLLPFSVRAILYRRFSGLDLPLTIIVWGACVVLLSAGTLMSYHGSRDVVDRVKPKPKLKGTMAADLEFQKAEQKVLTTWRSDSIEIATRYGAQLDAIKAQYTALITQASGQLQRIEAKERVGQRFSTAKNQARERVATLEADQAGKLATLQTEKSKEMSAATGRKTQALASAAAALGKVKAQTEKTNSKTVIETDQRSNRYKGGLSWFTVICHLILIVSVAVDEIHKKGSGIEQKVVPTQYSFSGSVLGELLHALSCRWNQKVRSFIRGIEESTPPPPLPLSPNELYSLDNMQQPVFNVNFEQLPAAYKNILIPHRAPGTATPTPAPPPNQPGPNTGAQPPTQNGIPGNGSARRKNGQQTPGGLNGYSLNGSGAGKP</sequence>
<organism evidence="3 4">
    <name type="scientific">Haliscomenobacter hydrossis (strain ATCC 27775 / DSM 1100 / LMG 10767 / O)</name>
    <dbReference type="NCBI Taxonomy" id="760192"/>
    <lineage>
        <taxon>Bacteria</taxon>
        <taxon>Pseudomonadati</taxon>
        <taxon>Bacteroidota</taxon>
        <taxon>Saprospiria</taxon>
        <taxon>Saprospirales</taxon>
        <taxon>Haliscomenobacteraceae</taxon>
        <taxon>Haliscomenobacter</taxon>
    </lineage>
</organism>
<dbReference type="EMBL" id="CP002691">
    <property type="protein sequence ID" value="AEE48701.1"/>
    <property type="molecule type" value="Genomic_DNA"/>
</dbReference>
<dbReference type="KEGG" id="hhy:Halhy_0794"/>
<reference key="2">
    <citation type="submission" date="2011-04" db="EMBL/GenBank/DDBJ databases">
        <title>Complete sequence of chromosome of Haliscomenobacter hydrossis DSM 1100.</title>
        <authorList>
            <consortium name="US DOE Joint Genome Institute (JGI-PGF)"/>
            <person name="Lucas S."/>
            <person name="Han J."/>
            <person name="Lapidus A."/>
            <person name="Bruce D."/>
            <person name="Goodwin L."/>
            <person name="Pitluck S."/>
            <person name="Peters L."/>
            <person name="Kyrpides N."/>
            <person name="Mavromatis K."/>
            <person name="Ivanova N."/>
            <person name="Ovchinnikova G."/>
            <person name="Pagani I."/>
            <person name="Daligault H."/>
            <person name="Detter J.C."/>
            <person name="Han C."/>
            <person name="Land M."/>
            <person name="Hauser L."/>
            <person name="Markowitz V."/>
            <person name="Cheng J.-F."/>
            <person name="Hugenholtz P."/>
            <person name="Woyke T."/>
            <person name="Wu D."/>
            <person name="Verbarg S."/>
            <person name="Frueling A."/>
            <person name="Brambilla E."/>
            <person name="Klenk H.-P."/>
            <person name="Eisen J.A."/>
        </authorList>
    </citation>
    <scope>NUCLEOTIDE SEQUENCE</scope>
    <source>
        <strain>DSM 1100</strain>
    </source>
</reference>
<gene>
    <name evidence="3" type="ordered locus">Halhy_0794</name>
</gene>
<dbReference type="eggNOG" id="COG3064">
    <property type="taxonomic scope" value="Bacteria"/>
</dbReference>
<dbReference type="HOGENOM" id="CLU_599590_0_0_10"/>
<evidence type="ECO:0000256" key="2">
    <source>
        <dbReference type="SAM" id="Phobius"/>
    </source>
</evidence>